<evidence type="ECO:0000256" key="7">
    <source>
        <dbReference type="ARBA" id="ARBA00022750"/>
    </source>
</evidence>
<dbReference type="GO" id="GO:0003677">
    <property type="term" value="F:DNA binding"/>
    <property type="evidence" value="ECO:0007669"/>
    <property type="project" value="UniProtKB-KW"/>
</dbReference>
<keyword evidence="15 18" id="KW-0472">Membrane</keyword>
<dbReference type="InterPro" id="IPR000477">
    <property type="entry name" value="RT_dom"/>
</dbReference>
<dbReference type="Gene3D" id="3.30.420.10">
    <property type="entry name" value="Ribonuclease H-like superfamily/Ribonuclease H"/>
    <property type="match status" value="1"/>
</dbReference>
<dbReference type="PANTHER" id="PTHR37984:SF5">
    <property type="entry name" value="PROTEIN NYNRIN-LIKE"/>
    <property type="match status" value="1"/>
</dbReference>
<dbReference type="InterPro" id="IPR050951">
    <property type="entry name" value="Retrovirus_Pol_polyprotein"/>
</dbReference>
<evidence type="ECO:0000256" key="12">
    <source>
        <dbReference type="ARBA" id="ARBA00022932"/>
    </source>
</evidence>
<dbReference type="GO" id="GO:0015074">
    <property type="term" value="P:DNA integration"/>
    <property type="evidence" value="ECO:0007669"/>
    <property type="project" value="UniProtKB-KW"/>
</dbReference>
<feature type="transmembrane region" description="Helical" evidence="18">
    <location>
        <begin position="879"/>
        <end position="899"/>
    </location>
</feature>
<dbReference type="AlphaFoldDB" id="A0A6A3CVJ3"/>
<dbReference type="Pfam" id="PF12036">
    <property type="entry name" value="DUF3522"/>
    <property type="match status" value="1"/>
</dbReference>
<dbReference type="InterPro" id="IPR043128">
    <property type="entry name" value="Rev_trsase/Diguanyl_cyclase"/>
</dbReference>
<proteinExistence type="inferred from homology"/>
<keyword evidence="10" id="KW-0229">DNA integration</keyword>
<keyword evidence="12" id="KW-0239">DNA-directed DNA polymerase</keyword>
<dbReference type="InterPro" id="IPR021910">
    <property type="entry name" value="NGX6/PGAP6/MYMK"/>
</dbReference>
<dbReference type="GO" id="GO:0003964">
    <property type="term" value="F:RNA-directed DNA polymerase activity"/>
    <property type="evidence" value="ECO:0007669"/>
    <property type="project" value="UniProtKB-KW"/>
</dbReference>
<evidence type="ECO:0000256" key="16">
    <source>
        <dbReference type="ARBA" id="ARBA00023172"/>
    </source>
</evidence>
<dbReference type="Gene3D" id="3.10.10.10">
    <property type="entry name" value="HIV Type 1 Reverse Transcriptase, subunit A, domain 1"/>
    <property type="match status" value="1"/>
</dbReference>
<organism evidence="20 21">
    <name type="scientific">Hibiscus syriacus</name>
    <name type="common">Rose of Sharon</name>
    <dbReference type="NCBI Taxonomy" id="106335"/>
    <lineage>
        <taxon>Eukaryota</taxon>
        <taxon>Viridiplantae</taxon>
        <taxon>Streptophyta</taxon>
        <taxon>Embryophyta</taxon>
        <taxon>Tracheophyta</taxon>
        <taxon>Spermatophyta</taxon>
        <taxon>Magnoliopsida</taxon>
        <taxon>eudicotyledons</taxon>
        <taxon>Gunneridae</taxon>
        <taxon>Pentapetalae</taxon>
        <taxon>rosids</taxon>
        <taxon>malvids</taxon>
        <taxon>Malvales</taxon>
        <taxon>Malvaceae</taxon>
        <taxon>Malvoideae</taxon>
        <taxon>Hibiscus</taxon>
    </lineage>
</organism>
<dbReference type="InterPro" id="IPR056924">
    <property type="entry name" value="SH3_Tf2-1"/>
</dbReference>
<dbReference type="GO" id="GO:0046872">
    <property type="term" value="F:metal ion binding"/>
    <property type="evidence" value="ECO:0007669"/>
    <property type="project" value="UniProtKB-KW"/>
</dbReference>
<keyword evidence="12" id="KW-0548">Nucleotidyltransferase</keyword>
<evidence type="ECO:0000256" key="18">
    <source>
        <dbReference type="SAM" id="Phobius"/>
    </source>
</evidence>
<gene>
    <name evidence="20" type="ORF">F3Y22_tig00001349pilonHSYRG00080</name>
</gene>
<comment type="subcellular location">
    <subcellularLocation>
        <location evidence="1">Cell membrane</location>
        <topology evidence="1">Multi-pass membrane protein</topology>
    </subcellularLocation>
</comment>
<evidence type="ECO:0000256" key="9">
    <source>
        <dbReference type="ARBA" id="ARBA00022842"/>
    </source>
</evidence>
<feature type="domain" description="Integrase catalytic" evidence="19">
    <location>
        <begin position="414"/>
        <end position="588"/>
    </location>
</feature>
<keyword evidence="13 18" id="KW-1133">Transmembrane helix</keyword>
<comment type="caution">
    <text evidence="20">The sequence shown here is derived from an EMBL/GenBank/DDBJ whole genome shotgun (WGS) entry which is preliminary data.</text>
</comment>
<keyword evidence="14" id="KW-0238">DNA-binding</keyword>
<dbReference type="PROSITE" id="PS50994">
    <property type="entry name" value="INTEGRASE"/>
    <property type="match status" value="1"/>
</dbReference>
<dbReference type="SUPFAM" id="SSF53098">
    <property type="entry name" value="Ribonuclease H-like"/>
    <property type="match status" value="1"/>
</dbReference>
<evidence type="ECO:0000256" key="17">
    <source>
        <dbReference type="SAM" id="MobiDB-lite"/>
    </source>
</evidence>
<evidence type="ECO:0000256" key="6">
    <source>
        <dbReference type="ARBA" id="ARBA00022723"/>
    </source>
</evidence>
<evidence type="ECO:0000256" key="4">
    <source>
        <dbReference type="ARBA" id="ARBA00022670"/>
    </source>
</evidence>
<evidence type="ECO:0000256" key="15">
    <source>
        <dbReference type="ARBA" id="ARBA00023136"/>
    </source>
</evidence>
<dbReference type="GO" id="GO:0006310">
    <property type="term" value="P:DNA recombination"/>
    <property type="evidence" value="ECO:0007669"/>
    <property type="project" value="UniProtKB-KW"/>
</dbReference>
<keyword evidence="16" id="KW-0233">DNA recombination</keyword>
<dbReference type="GO" id="GO:0005886">
    <property type="term" value="C:plasma membrane"/>
    <property type="evidence" value="ECO:0007669"/>
    <property type="project" value="UniProtKB-SubCell"/>
</dbReference>
<keyword evidence="3" id="KW-1003">Cell membrane</keyword>
<evidence type="ECO:0000256" key="1">
    <source>
        <dbReference type="ARBA" id="ARBA00004651"/>
    </source>
</evidence>
<dbReference type="InterPro" id="IPR043502">
    <property type="entry name" value="DNA/RNA_pol_sf"/>
</dbReference>
<keyword evidence="7" id="KW-0064">Aspartyl protease</keyword>
<evidence type="ECO:0000256" key="5">
    <source>
        <dbReference type="ARBA" id="ARBA00022692"/>
    </source>
</evidence>
<dbReference type="GO" id="GO:0004190">
    <property type="term" value="F:aspartic-type endopeptidase activity"/>
    <property type="evidence" value="ECO:0007669"/>
    <property type="project" value="UniProtKB-KW"/>
</dbReference>
<evidence type="ECO:0000256" key="11">
    <source>
        <dbReference type="ARBA" id="ARBA00022918"/>
    </source>
</evidence>
<sequence>MPKNQNMTEVDLAGLQKQMEELTAIVKKGQDETSPPKWWETQENMITALESRLATNQGYVEELLKIMTGRKEDQKQSDDDQVQTPNSSNMSGKQPVKVTVINDKTRFTYKPDKPGILNSKPDDLPSFKNDNLMGENSAVRNQLVAVEEDKRGVDWMKLFSPILMDFNNMTLSFVHKGGQIIIQVLFTMSEGSKIVPTAIQPLLDQYHSIFTEPTDYRKVNSMTVKDKFPIPVVKDLLDELHGAVYFSKIDLRSGYWQIIIKPGDIYKTAFKTHQGHYEFKGLTKLLGLDYTIQYRKGKSNVVVDALSRQWEDQGQCLAMVNPSVDPRWKYSKGILRFQDRVYIGANGALRLQIIQTLHDSPHGGHSGTQATYQMIKAYFYWPRLKAMVAAHIRACTVCQQTKVEHVAKPGLLQPISIPQQAWEVITMDFIEGLPTSLKKNCILVVVEKFTKYNHFLALSHPYSAADVAKLYLDIVYKLHGQPKMAISDRDETFISLFWRELMKQLGTKTLFSIVYHPETDGQTERALYGYKSPTMVWQTKTNVHSVSDLMNSRENIRQLVKLQLEQASSRMKQQSDKKRKKRVFAVGDSVHLKLQPYRQTSLVLRRNLKLASKYYDPFKILEKIGEVAYKLGLPDSSRLHPVFHVSLLKKHVGDSVITLTETPAINDDGQIRVEPYKVMGRRIINRQKKLVSQLLVRWRNLDETSDTWEDYIVLRGQFPEFDPWRQGSIPVPVIVTVGRDEREENEEIGERRSLGLGIEDRELGIEAREGMERGEIGIKTREEGRMYLPSEVERFAEPVQKILDPAEFHTPVELKQPKIGHLWRSIALITSNTAGLLPPFWSLHQRAFAEWVIYTSSGIASALYHACDSSTWCALSFHVLQFMDFWLSFMAVVTTFVYLKLIDEALKRAIHTAAAIINSLMAVTKTTSYMNMATFVLFSIYDPVLAATEDI</sequence>
<dbReference type="InterPro" id="IPR036397">
    <property type="entry name" value="RNaseH_sf"/>
</dbReference>
<dbReference type="InterPro" id="IPR016197">
    <property type="entry name" value="Chromo-like_dom_sf"/>
</dbReference>
<accession>A0A6A3CVJ3</accession>
<keyword evidence="6" id="KW-0479">Metal-binding</keyword>
<dbReference type="Gene3D" id="3.30.70.270">
    <property type="match status" value="1"/>
</dbReference>
<evidence type="ECO:0000256" key="3">
    <source>
        <dbReference type="ARBA" id="ARBA00022475"/>
    </source>
</evidence>
<evidence type="ECO:0000256" key="13">
    <source>
        <dbReference type="ARBA" id="ARBA00022989"/>
    </source>
</evidence>
<evidence type="ECO:0000256" key="14">
    <source>
        <dbReference type="ARBA" id="ARBA00023125"/>
    </source>
</evidence>
<keyword evidence="5 18" id="KW-0812">Transmembrane</keyword>
<dbReference type="SUPFAM" id="SSF56672">
    <property type="entry name" value="DNA/RNA polymerases"/>
    <property type="match status" value="1"/>
</dbReference>
<evidence type="ECO:0000256" key="2">
    <source>
        <dbReference type="ARBA" id="ARBA00005542"/>
    </source>
</evidence>
<evidence type="ECO:0000313" key="21">
    <source>
        <dbReference type="Proteomes" id="UP000436088"/>
    </source>
</evidence>
<dbReference type="EMBL" id="VEPZ02000116">
    <property type="protein sequence ID" value="KAE8733313.1"/>
    <property type="molecule type" value="Genomic_DNA"/>
</dbReference>
<keyword evidence="11" id="KW-0695">RNA-directed DNA polymerase</keyword>
<keyword evidence="21" id="KW-1185">Reference proteome</keyword>
<evidence type="ECO:0000313" key="20">
    <source>
        <dbReference type="EMBL" id="KAE8733313.1"/>
    </source>
</evidence>
<reference evidence="20" key="1">
    <citation type="submission" date="2019-09" db="EMBL/GenBank/DDBJ databases">
        <title>Draft genome information of white flower Hibiscus syriacus.</title>
        <authorList>
            <person name="Kim Y.-M."/>
        </authorList>
    </citation>
    <scope>NUCLEOTIDE SEQUENCE [LARGE SCALE GENOMIC DNA]</scope>
    <source>
        <strain evidence="20">YM2019G1</strain>
    </source>
</reference>
<dbReference type="Pfam" id="PF17921">
    <property type="entry name" value="Integrase_H2C2"/>
    <property type="match status" value="1"/>
</dbReference>
<dbReference type="Gene3D" id="1.10.340.70">
    <property type="match status" value="1"/>
</dbReference>
<dbReference type="PANTHER" id="PTHR37984">
    <property type="entry name" value="PROTEIN CBG26694"/>
    <property type="match status" value="1"/>
</dbReference>
<evidence type="ECO:0000256" key="8">
    <source>
        <dbReference type="ARBA" id="ARBA00022801"/>
    </source>
</evidence>
<feature type="compositionally biased region" description="Polar residues" evidence="17">
    <location>
        <begin position="82"/>
        <end position="92"/>
    </location>
</feature>
<feature type="region of interest" description="Disordered" evidence="17">
    <location>
        <begin position="70"/>
        <end position="95"/>
    </location>
</feature>
<keyword evidence="9" id="KW-0460">Magnesium</keyword>
<keyword evidence="8" id="KW-0378">Hydrolase</keyword>
<dbReference type="GO" id="GO:0006508">
    <property type="term" value="P:proteolysis"/>
    <property type="evidence" value="ECO:0007669"/>
    <property type="project" value="UniProtKB-KW"/>
</dbReference>
<keyword evidence="4" id="KW-0645">Protease</keyword>
<keyword evidence="12" id="KW-0808">Transferase</keyword>
<dbReference type="Pfam" id="PF00078">
    <property type="entry name" value="RVT_1"/>
    <property type="match status" value="1"/>
</dbReference>
<evidence type="ECO:0000259" key="19">
    <source>
        <dbReference type="PROSITE" id="PS50994"/>
    </source>
</evidence>
<name>A0A6A3CVJ3_HIBSY</name>
<dbReference type="GO" id="GO:0003887">
    <property type="term" value="F:DNA-directed DNA polymerase activity"/>
    <property type="evidence" value="ECO:0007669"/>
    <property type="project" value="UniProtKB-KW"/>
</dbReference>
<dbReference type="InterPro" id="IPR001584">
    <property type="entry name" value="Integrase_cat-core"/>
</dbReference>
<dbReference type="InterPro" id="IPR041588">
    <property type="entry name" value="Integrase_H2C2"/>
</dbReference>
<dbReference type="CDD" id="cd01647">
    <property type="entry name" value="RT_LTR"/>
    <property type="match status" value="1"/>
</dbReference>
<protein>
    <recommendedName>
        <fullName evidence="19">Integrase catalytic domain-containing protein</fullName>
    </recommendedName>
</protein>
<dbReference type="Proteomes" id="UP000436088">
    <property type="component" value="Unassembled WGS sequence"/>
</dbReference>
<dbReference type="InterPro" id="IPR012337">
    <property type="entry name" value="RNaseH-like_sf"/>
</dbReference>
<evidence type="ECO:0000256" key="10">
    <source>
        <dbReference type="ARBA" id="ARBA00022908"/>
    </source>
</evidence>
<comment type="similarity">
    <text evidence="2">Belongs to the TMEM8 family.</text>
</comment>
<dbReference type="Pfam" id="PF24626">
    <property type="entry name" value="SH3_Tf2-1"/>
    <property type="match status" value="1"/>
</dbReference>
<dbReference type="SUPFAM" id="SSF54160">
    <property type="entry name" value="Chromo domain-like"/>
    <property type="match status" value="1"/>
</dbReference>